<protein>
    <recommendedName>
        <fullName evidence="2">RING-type domain-containing protein</fullName>
    </recommendedName>
</protein>
<dbReference type="InterPro" id="IPR047126">
    <property type="entry name" value="RNF141-like"/>
</dbReference>
<evidence type="ECO:0000313" key="3">
    <source>
        <dbReference type="EMBL" id="CAD8100434.1"/>
    </source>
</evidence>
<dbReference type="OrthoDB" id="312892at2759"/>
<evidence type="ECO:0000313" key="4">
    <source>
        <dbReference type="Proteomes" id="UP000692954"/>
    </source>
</evidence>
<dbReference type="GO" id="GO:0008270">
    <property type="term" value="F:zinc ion binding"/>
    <property type="evidence" value="ECO:0007669"/>
    <property type="project" value="UniProtKB-KW"/>
</dbReference>
<sequence>MVNNDDSIIYYSQRSKVTQMNNLIPQVNTSHNEVFMNESIPKYLMKISSTYFQKTDKPFEILSTSPRKSNDGDIKCLICFENESGYVLMNCGHGGLCLKCASNLLLRNKECYLCRQPIMKIFQIQKNNFNFVEVIGIIETQ</sequence>
<comment type="caution">
    <text evidence="3">The sequence shown here is derived from an EMBL/GenBank/DDBJ whole genome shotgun (WGS) entry which is preliminary data.</text>
</comment>
<evidence type="ECO:0000259" key="2">
    <source>
        <dbReference type="PROSITE" id="PS50089"/>
    </source>
</evidence>
<dbReference type="EMBL" id="CAJJDN010000074">
    <property type="protein sequence ID" value="CAD8100434.1"/>
    <property type="molecule type" value="Genomic_DNA"/>
</dbReference>
<keyword evidence="1" id="KW-0863">Zinc-finger</keyword>
<keyword evidence="1" id="KW-0479">Metal-binding</keyword>
<evidence type="ECO:0000256" key="1">
    <source>
        <dbReference type="PROSITE-ProRule" id="PRU00175"/>
    </source>
</evidence>
<dbReference type="PROSITE" id="PS50089">
    <property type="entry name" value="ZF_RING_2"/>
    <property type="match status" value="1"/>
</dbReference>
<proteinExistence type="predicted"/>
<name>A0A8S1PC26_9CILI</name>
<dbReference type="Pfam" id="PF13920">
    <property type="entry name" value="zf-C3HC4_3"/>
    <property type="match status" value="1"/>
</dbReference>
<dbReference type="InterPro" id="IPR001841">
    <property type="entry name" value="Znf_RING"/>
</dbReference>
<accession>A0A8S1PC26</accession>
<keyword evidence="4" id="KW-1185">Reference proteome</keyword>
<gene>
    <name evidence="3" type="ORF">PSON_ATCC_30995.1.T0740027</name>
</gene>
<dbReference type="Proteomes" id="UP000692954">
    <property type="component" value="Unassembled WGS sequence"/>
</dbReference>
<dbReference type="SMART" id="SM00184">
    <property type="entry name" value="RING"/>
    <property type="match status" value="1"/>
</dbReference>
<dbReference type="PANTHER" id="PTHR12109:SF5">
    <property type="entry name" value="RING-TYPE DOMAIN-CONTAINING PROTEIN"/>
    <property type="match status" value="1"/>
</dbReference>
<feature type="domain" description="RING-type" evidence="2">
    <location>
        <begin position="76"/>
        <end position="115"/>
    </location>
</feature>
<organism evidence="3 4">
    <name type="scientific">Paramecium sonneborni</name>
    <dbReference type="NCBI Taxonomy" id="65129"/>
    <lineage>
        <taxon>Eukaryota</taxon>
        <taxon>Sar</taxon>
        <taxon>Alveolata</taxon>
        <taxon>Ciliophora</taxon>
        <taxon>Intramacronucleata</taxon>
        <taxon>Oligohymenophorea</taxon>
        <taxon>Peniculida</taxon>
        <taxon>Parameciidae</taxon>
        <taxon>Paramecium</taxon>
    </lineage>
</organism>
<dbReference type="AlphaFoldDB" id="A0A8S1PC26"/>
<dbReference type="PANTHER" id="PTHR12109">
    <property type="entry name" value="RING FINGER PROTEIN 141-RELATED"/>
    <property type="match status" value="1"/>
</dbReference>
<keyword evidence="1" id="KW-0862">Zinc</keyword>
<reference evidence="3" key="1">
    <citation type="submission" date="2021-01" db="EMBL/GenBank/DDBJ databases">
        <authorList>
            <consortium name="Genoscope - CEA"/>
            <person name="William W."/>
        </authorList>
    </citation>
    <scope>NUCLEOTIDE SEQUENCE</scope>
</reference>